<protein>
    <submittedName>
        <fullName evidence="1">Uncharacterized protein</fullName>
    </submittedName>
</protein>
<dbReference type="EMBL" id="AFCJ01002297">
    <property type="protein sequence ID" value="EHC30619.1"/>
    <property type="molecule type" value="Genomic_DNA"/>
</dbReference>
<accession>G5LVP5</accession>
<dbReference type="Proteomes" id="UP000004642">
    <property type="component" value="Unassembled WGS sequence"/>
</dbReference>
<evidence type="ECO:0000313" key="2">
    <source>
        <dbReference type="Proteomes" id="UP000004642"/>
    </source>
</evidence>
<dbReference type="AlphaFoldDB" id="G5LVP5"/>
<reference evidence="1 2" key="1">
    <citation type="journal article" date="2011" name="BMC Genomics">
        <title>Genome sequencing reveals diversification of virulence factor content and possible host adaptation in distinct subpopulations of Salmonella enterica.</title>
        <authorList>
            <person name="den Bakker H.C."/>
            <person name="Moreno Switt A.I."/>
            <person name="Govoni G."/>
            <person name="Cummings C.A."/>
            <person name="Ranieri M.L."/>
            <person name="Degoricija L."/>
            <person name="Hoelzer K."/>
            <person name="Rodriguez-Rivera L.D."/>
            <person name="Brown S."/>
            <person name="Bolchacova E."/>
            <person name="Furtado M.R."/>
            <person name="Wiedmann M."/>
        </authorList>
    </citation>
    <scope>NUCLEOTIDE SEQUENCE [LARGE SCALE GENOMIC DNA]</scope>
    <source>
        <strain evidence="1 2">R6-377</strain>
    </source>
</reference>
<comment type="caution">
    <text evidence="1">The sequence shown here is derived from an EMBL/GenBank/DDBJ whole genome shotgun (WGS) entry which is preliminary data.</text>
</comment>
<sequence length="40" mass="4658">MTAAVLYFQSFHAAGVTKRRNRKIIIFQQDTRLLVKKLPP</sequence>
<gene>
    <name evidence="1" type="ORF">LTSEALA_5386</name>
</gene>
<name>G5LVP5_SALET</name>
<evidence type="ECO:0000313" key="1">
    <source>
        <dbReference type="EMBL" id="EHC30619.1"/>
    </source>
</evidence>
<proteinExistence type="predicted"/>
<organism evidence="1 2">
    <name type="scientific">Salmonella enterica subsp. enterica serovar Alachua str. R6-377</name>
    <dbReference type="NCBI Taxonomy" id="913241"/>
    <lineage>
        <taxon>Bacteria</taxon>
        <taxon>Pseudomonadati</taxon>
        <taxon>Pseudomonadota</taxon>
        <taxon>Gammaproteobacteria</taxon>
        <taxon>Enterobacterales</taxon>
        <taxon>Enterobacteriaceae</taxon>
        <taxon>Salmonella</taxon>
    </lineage>
</organism>